<dbReference type="Proteomes" id="UP000242254">
    <property type="component" value="Unassembled WGS sequence"/>
</dbReference>
<evidence type="ECO:0000313" key="1">
    <source>
        <dbReference type="EMBL" id="PHZ16795.1"/>
    </source>
</evidence>
<dbReference type="RefSeq" id="XP_023470503.1">
    <property type="nucleotide sequence ID" value="XM_023613650.1"/>
</dbReference>
<dbReference type="GO" id="GO:0003677">
    <property type="term" value="F:DNA binding"/>
    <property type="evidence" value="ECO:0007669"/>
    <property type="project" value="InterPro"/>
</dbReference>
<name>A0A2G4T6Z4_RHIZD</name>
<sequence>MDEGSTLSSSSSSAMNTYISLRTRPSSRAKHYSPSYRNRPQSAIIEGTGICTPYANNVHLRSGQCLRQAVKALLRIRQRTTDLRRDLSDSSVDIHAGDYYSTCHIWDFCIENRYEDGCIVTEAKLLRFLDEVVVPRGNLKKGRKDDGSVHELKMETIQQYIKAVVNLHAIQFFRNTSREASRKRESCEDRARHTAQDGYTPEELVKLSMFYFKEGKEKSLRDRMLFLMQHMMLLRGESTRDMKLCDLFPLEFKDERFSECFVLALRLDHGKTVRERIQYAGTIRHV</sequence>
<reference evidence="1 2" key="1">
    <citation type="journal article" date="2016" name="Proc. Natl. Acad. Sci. U.S.A.">
        <title>Lipid metabolic changes in an early divergent fungus govern the establishment of a mutualistic symbiosis with endobacteria.</title>
        <authorList>
            <person name="Lastovetsky O.A."/>
            <person name="Gaspar M.L."/>
            <person name="Mondo S.J."/>
            <person name="LaButti K.M."/>
            <person name="Sandor L."/>
            <person name="Grigoriev I.V."/>
            <person name="Henry S.A."/>
            <person name="Pawlowska T.E."/>
        </authorList>
    </citation>
    <scope>NUCLEOTIDE SEQUENCE [LARGE SCALE GENOMIC DNA]</scope>
    <source>
        <strain evidence="1 2">ATCC 52813</strain>
    </source>
</reference>
<evidence type="ECO:0008006" key="3">
    <source>
        <dbReference type="Google" id="ProtNLM"/>
    </source>
</evidence>
<proteinExistence type="predicted"/>
<dbReference type="STRING" id="1340429.A0A2G4T6Z4"/>
<organism evidence="1 2">
    <name type="scientific">Rhizopus microsporus ATCC 52813</name>
    <dbReference type="NCBI Taxonomy" id="1340429"/>
    <lineage>
        <taxon>Eukaryota</taxon>
        <taxon>Fungi</taxon>
        <taxon>Fungi incertae sedis</taxon>
        <taxon>Mucoromycota</taxon>
        <taxon>Mucoromycotina</taxon>
        <taxon>Mucoromycetes</taxon>
        <taxon>Mucorales</taxon>
        <taxon>Mucorineae</taxon>
        <taxon>Rhizopodaceae</taxon>
        <taxon>Rhizopus</taxon>
    </lineage>
</organism>
<dbReference type="GeneID" id="35444639"/>
<keyword evidence="2" id="KW-1185">Reference proteome</keyword>
<dbReference type="EMBL" id="KZ303843">
    <property type="protein sequence ID" value="PHZ16795.1"/>
    <property type="molecule type" value="Genomic_DNA"/>
</dbReference>
<dbReference type="InterPro" id="IPR038279">
    <property type="entry name" value="Ndc10_dom2_sf"/>
</dbReference>
<protein>
    <recommendedName>
        <fullName evidence="3">Ndc10 domain-containing protein</fullName>
    </recommendedName>
</protein>
<dbReference type="AlphaFoldDB" id="A0A2G4T6Z4"/>
<evidence type="ECO:0000313" key="2">
    <source>
        <dbReference type="Proteomes" id="UP000242254"/>
    </source>
</evidence>
<dbReference type="Gene3D" id="1.10.443.20">
    <property type="entry name" value="Centromere DNA-binding protein complex CBF3 subunit, domain 2"/>
    <property type="match status" value="1"/>
</dbReference>
<gene>
    <name evidence="1" type="ORF">RHIMIDRAFT_289523</name>
</gene>
<accession>A0A2G4T6Z4</accession>